<dbReference type="AlphaFoldDB" id="A0A1G2QFR3"/>
<dbReference type="InterPro" id="IPR018044">
    <property type="entry name" value="Peptidase_S11"/>
</dbReference>
<dbReference type="Pfam" id="PF00768">
    <property type="entry name" value="Peptidase_S11"/>
    <property type="match status" value="1"/>
</dbReference>
<dbReference type="GO" id="GO:0008360">
    <property type="term" value="P:regulation of cell shape"/>
    <property type="evidence" value="ECO:0007669"/>
    <property type="project" value="UniProtKB-KW"/>
</dbReference>
<sequence>MTNPKIYLRLIALGTSTLIVVFTFLWLPSWPAVSPPVVAAETAPVKTDPAAFFANLNLEAKAVMVWDVENRQVLYESNADQQLPLASITKIMTALVAADIFADSDLITISPSALAGGSNAGLLEGDTWTFKDLIDYKLTTSSNGASSAIAEAANQKTNNDFITRMNSTASTLGLDKTYFINATGLDVGELYGGSYGSARDIAILLSHIITRKPDLMTATTKSSINRTSQSGRTYTGKNTNDILNQIPGLLASKTGYTLAAGGNLAIAFDAGLRQPVVIVVLGSSLDGRFRDVLKLTGATFNYFSN</sequence>
<dbReference type="STRING" id="1802439.A2589_01215"/>
<evidence type="ECO:0000256" key="3">
    <source>
        <dbReference type="ARBA" id="ARBA00022801"/>
    </source>
</evidence>
<comment type="caution">
    <text evidence="12">The sequence shown here is derived from an EMBL/GenBank/DDBJ whole genome shotgun (WGS) entry which is preliminary data.</text>
</comment>
<dbReference type="PANTHER" id="PTHR21581">
    <property type="entry name" value="D-ALANYL-D-ALANINE CARBOXYPEPTIDASE"/>
    <property type="match status" value="1"/>
</dbReference>
<evidence type="ECO:0000259" key="11">
    <source>
        <dbReference type="Pfam" id="PF00768"/>
    </source>
</evidence>
<evidence type="ECO:0000256" key="5">
    <source>
        <dbReference type="ARBA" id="ARBA00022984"/>
    </source>
</evidence>
<evidence type="ECO:0000256" key="4">
    <source>
        <dbReference type="ARBA" id="ARBA00022960"/>
    </source>
</evidence>
<evidence type="ECO:0000256" key="9">
    <source>
        <dbReference type="RuleBase" id="RU004016"/>
    </source>
</evidence>
<evidence type="ECO:0000256" key="10">
    <source>
        <dbReference type="SAM" id="Phobius"/>
    </source>
</evidence>
<feature type="active site" evidence="7">
    <location>
        <position position="141"/>
    </location>
</feature>
<dbReference type="GO" id="GO:0009252">
    <property type="term" value="P:peptidoglycan biosynthetic process"/>
    <property type="evidence" value="ECO:0007669"/>
    <property type="project" value="UniProtKB-KW"/>
</dbReference>
<dbReference type="GO" id="GO:0006508">
    <property type="term" value="P:proteolysis"/>
    <property type="evidence" value="ECO:0007669"/>
    <property type="project" value="InterPro"/>
</dbReference>
<evidence type="ECO:0000256" key="8">
    <source>
        <dbReference type="PIRSR" id="PIRSR618044-2"/>
    </source>
</evidence>
<keyword evidence="10" id="KW-0812">Transmembrane</keyword>
<feature type="transmembrane region" description="Helical" evidence="10">
    <location>
        <begin position="7"/>
        <end position="27"/>
    </location>
</feature>
<gene>
    <name evidence="12" type="ORF">A2589_01215</name>
</gene>
<evidence type="ECO:0000256" key="1">
    <source>
        <dbReference type="ARBA" id="ARBA00007164"/>
    </source>
</evidence>
<dbReference type="SUPFAM" id="SSF56601">
    <property type="entry name" value="beta-lactamase/transpeptidase-like"/>
    <property type="match status" value="1"/>
</dbReference>
<reference evidence="12 13" key="1">
    <citation type="journal article" date="2016" name="Nat. Commun.">
        <title>Thousands of microbial genomes shed light on interconnected biogeochemical processes in an aquifer system.</title>
        <authorList>
            <person name="Anantharaman K."/>
            <person name="Brown C.T."/>
            <person name="Hug L.A."/>
            <person name="Sharon I."/>
            <person name="Castelle C.J."/>
            <person name="Probst A.J."/>
            <person name="Thomas B.C."/>
            <person name="Singh A."/>
            <person name="Wilkins M.J."/>
            <person name="Karaoz U."/>
            <person name="Brodie E.L."/>
            <person name="Williams K.H."/>
            <person name="Hubbard S.S."/>
            <person name="Banfield J.F."/>
        </authorList>
    </citation>
    <scope>NUCLEOTIDE SEQUENCE [LARGE SCALE GENOMIC DNA]</scope>
</reference>
<keyword evidence="6" id="KW-0961">Cell wall biogenesis/degradation</keyword>
<dbReference type="Proteomes" id="UP000177838">
    <property type="component" value="Unassembled WGS sequence"/>
</dbReference>
<keyword evidence="2" id="KW-0732">Signal</keyword>
<accession>A0A1G2QFR3</accession>
<dbReference type="InterPro" id="IPR012338">
    <property type="entry name" value="Beta-lactam/transpept-like"/>
</dbReference>
<dbReference type="GO" id="GO:0009002">
    <property type="term" value="F:serine-type D-Ala-D-Ala carboxypeptidase activity"/>
    <property type="evidence" value="ECO:0007669"/>
    <property type="project" value="InterPro"/>
</dbReference>
<keyword evidence="4" id="KW-0133">Cell shape</keyword>
<feature type="active site" description="Proton acceptor" evidence="7">
    <location>
        <position position="90"/>
    </location>
</feature>
<keyword evidence="10" id="KW-1133">Transmembrane helix</keyword>
<dbReference type="EMBL" id="MHTK01000006">
    <property type="protein sequence ID" value="OHA59465.1"/>
    <property type="molecule type" value="Genomic_DNA"/>
</dbReference>
<evidence type="ECO:0000313" key="12">
    <source>
        <dbReference type="EMBL" id="OHA59465.1"/>
    </source>
</evidence>
<evidence type="ECO:0000256" key="6">
    <source>
        <dbReference type="ARBA" id="ARBA00023316"/>
    </source>
</evidence>
<dbReference type="GO" id="GO:0071555">
    <property type="term" value="P:cell wall organization"/>
    <property type="evidence" value="ECO:0007669"/>
    <property type="project" value="UniProtKB-KW"/>
</dbReference>
<name>A0A1G2QFR3_9BACT</name>
<dbReference type="Gene3D" id="3.40.710.10">
    <property type="entry name" value="DD-peptidase/beta-lactamase superfamily"/>
    <property type="match status" value="1"/>
</dbReference>
<feature type="domain" description="Peptidase S11 D-alanyl-D-alanine carboxypeptidase A N-terminal" evidence="11">
    <location>
        <begin position="57"/>
        <end position="283"/>
    </location>
</feature>
<keyword evidence="5" id="KW-0573">Peptidoglycan synthesis</keyword>
<evidence type="ECO:0000256" key="2">
    <source>
        <dbReference type="ARBA" id="ARBA00022729"/>
    </source>
</evidence>
<protein>
    <recommendedName>
        <fullName evidence="11">Peptidase S11 D-alanyl-D-alanine carboxypeptidase A N-terminal domain-containing protein</fullName>
    </recommendedName>
</protein>
<organism evidence="12 13">
    <name type="scientific">Candidatus Vogelbacteria bacterium RIFOXYD1_FULL_46_19</name>
    <dbReference type="NCBI Taxonomy" id="1802439"/>
    <lineage>
        <taxon>Bacteria</taxon>
        <taxon>Candidatus Vogeliibacteriota</taxon>
    </lineage>
</organism>
<keyword evidence="3" id="KW-0378">Hydrolase</keyword>
<evidence type="ECO:0000256" key="7">
    <source>
        <dbReference type="PIRSR" id="PIRSR618044-1"/>
    </source>
</evidence>
<dbReference type="PRINTS" id="PR00725">
    <property type="entry name" value="DADACBPTASE1"/>
</dbReference>
<feature type="active site" description="Acyl-ester intermediate" evidence="7">
    <location>
        <position position="87"/>
    </location>
</feature>
<proteinExistence type="inferred from homology"/>
<comment type="similarity">
    <text evidence="1 9">Belongs to the peptidase S11 family.</text>
</comment>
<evidence type="ECO:0000313" key="13">
    <source>
        <dbReference type="Proteomes" id="UP000177838"/>
    </source>
</evidence>
<dbReference type="PANTHER" id="PTHR21581:SF26">
    <property type="entry name" value="D-ALANYL-D-ALANINE ENDOPEPTIDASE"/>
    <property type="match status" value="1"/>
</dbReference>
<keyword evidence="10" id="KW-0472">Membrane</keyword>
<feature type="binding site" evidence="8">
    <location>
        <position position="253"/>
    </location>
    <ligand>
        <name>substrate</name>
    </ligand>
</feature>
<dbReference type="InterPro" id="IPR001967">
    <property type="entry name" value="Peptidase_S11_N"/>
</dbReference>